<keyword evidence="4" id="KW-1185">Reference proteome</keyword>
<dbReference type="PANTHER" id="PTHR46197:SF3">
    <property type="entry name" value="AB HYDROLASE-1 DOMAIN-CONTAINING PROTEIN"/>
    <property type="match status" value="1"/>
</dbReference>
<name>A0AAW0XPY8_CHEQU</name>
<dbReference type="SUPFAM" id="SSF53474">
    <property type="entry name" value="alpha/beta-Hydrolases"/>
    <property type="match status" value="1"/>
</dbReference>
<evidence type="ECO:0000256" key="2">
    <source>
        <dbReference type="ARBA" id="ARBA00022490"/>
    </source>
</evidence>
<dbReference type="PANTHER" id="PTHR46197">
    <property type="entry name" value="PROTEIN ABHD14B-LIKE"/>
    <property type="match status" value="1"/>
</dbReference>
<dbReference type="GO" id="GO:0005737">
    <property type="term" value="C:cytoplasm"/>
    <property type="evidence" value="ECO:0007669"/>
    <property type="project" value="UniProtKB-SubCell"/>
</dbReference>
<reference evidence="3 4" key="1">
    <citation type="journal article" date="2024" name="BMC Genomics">
        <title>Genome assembly of redclaw crayfish (Cherax quadricarinatus) provides insights into its immune adaptation and hypoxia tolerance.</title>
        <authorList>
            <person name="Liu Z."/>
            <person name="Zheng J."/>
            <person name="Li H."/>
            <person name="Fang K."/>
            <person name="Wang S."/>
            <person name="He J."/>
            <person name="Zhou D."/>
            <person name="Weng S."/>
            <person name="Chi M."/>
            <person name="Gu Z."/>
            <person name="He J."/>
            <person name="Li F."/>
            <person name="Wang M."/>
        </authorList>
    </citation>
    <scope>NUCLEOTIDE SEQUENCE [LARGE SCALE GENOMIC DNA]</scope>
    <source>
        <strain evidence="3">ZL_2023a</strain>
    </source>
</reference>
<protein>
    <submittedName>
        <fullName evidence="3">Uncharacterized protein</fullName>
    </submittedName>
</protein>
<dbReference type="Proteomes" id="UP001445076">
    <property type="component" value="Unassembled WGS sequence"/>
</dbReference>
<sequence>TKKTRHISCSISRINLERDTSGRTMAEPSFWRNFDFTSEKIPSQVTNAAPLVKVTNNTINIMGSNTFYREAQPPEGVASSGEVVVLLHGAAFQSKTWLDLNTINLLAAMGHHIIAVDLPGSYTHYLWREGPRTWAYIS</sequence>
<proteinExistence type="predicted"/>
<accession>A0AAW0XPY8</accession>
<keyword evidence="2" id="KW-0963">Cytoplasm</keyword>
<evidence type="ECO:0000313" key="4">
    <source>
        <dbReference type="Proteomes" id="UP001445076"/>
    </source>
</evidence>
<feature type="non-terminal residue" evidence="3">
    <location>
        <position position="1"/>
    </location>
</feature>
<dbReference type="InterPro" id="IPR029058">
    <property type="entry name" value="AB_hydrolase_fold"/>
</dbReference>
<dbReference type="Gene3D" id="3.40.50.1820">
    <property type="entry name" value="alpha/beta hydrolase"/>
    <property type="match status" value="1"/>
</dbReference>
<gene>
    <name evidence="3" type="ORF">OTU49_017123</name>
</gene>
<dbReference type="AlphaFoldDB" id="A0AAW0XPY8"/>
<comment type="subcellular location">
    <subcellularLocation>
        <location evidence="1">Cytoplasm</location>
    </subcellularLocation>
</comment>
<dbReference type="EMBL" id="JARKIK010000017">
    <property type="protein sequence ID" value="KAK8746653.1"/>
    <property type="molecule type" value="Genomic_DNA"/>
</dbReference>
<organism evidence="3 4">
    <name type="scientific">Cherax quadricarinatus</name>
    <name type="common">Australian red claw crayfish</name>
    <dbReference type="NCBI Taxonomy" id="27406"/>
    <lineage>
        <taxon>Eukaryota</taxon>
        <taxon>Metazoa</taxon>
        <taxon>Ecdysozoa</taxon>
        <taxon>Arthropoda</taxon>
        <taxon>Crustacea</taxon>
        <taxon>Multicrustacea</taxon>
        <taxon>Malacostraca</taxon>
        <taxon>Eumalacostraca</taxon>
        <taxon>Eucarida</taxon>
        <taxon>Decapoda</taxon>
        <taxon>Pleocyemata</taxon>
        <taxon>Astacidea</taxon>
        <taxon>Parastacoidea</taxon>
        <taxon>Parastacidae</taxon>
        <taxon>Cherax</taxon>
    </lineage>
</organism>
<comment type="caution">
    <text evidence="3">The sequence shown here is derived from an EMBL/GenBank/DDBJ whole genome shotgun (WGS) entry which is preliminary data.</text>
</comment>
<evidence type="ECO:0000313" key="3">
    <source>
        <dbReference type="EMBL" id="KAK8746653.1"/>
    </source>
</evidence>
<evidence type="ECO:0000256" key="1">
    <source>
        <dbReference type="ARBA" id="ARBA00004496"/>
    </source>
</evidence>